<dbReference type="Gene3D" id="1.10.357.10">
    <property type="entry name" value="Tetracycline Repressor, domain 2"/>
    <property type="match status" value="1"/>
</dbReference>
<keyword evidence="7" id="KW-1185">Reference proteome</keyword>
<dbReference type="InterPro" id="IPR001647">
    <property type="entry name" value="HTH_TetR"/>
</dbReference>
<dbReference type="InterPro" id="IPR009057">
    <property type="entry name" value="Homeodomain-like_sf"/>
</dbReference>
<feature type="DNA-binding region" description="H-T-H motif" evidence="4">
    <location>
        <begin position="33"/>
        <end position="52"/>
    </location>
</feature>
<dbReference type="PANTHER" id="PTHR47506:SF3">
    <property type="entry name" value="HTH-TYPE TRANSCRIPTIONAL REGULATOR LMRA"/>
    <property type="match status" value="1"/>
</dbReference>
<protein>
    <submittedName>
        <fullName evidence="6">TetR/AcrR family transcriptional regulator</fullName>
    </submittedName>
</protein>
<evidence type="ECO:0000256" key="2">
    <source>
        <dbReference type="ARBA" id="ARBA00023125"/>
    </source>
</evidence>
<dbReference type="Pfam" id="PF21993">
    <property type="entry name" value="TetR_C_13_2"/>
    <property type="match status" value="1"/>
</dbReference>
<keyword evidence="2 4" id="KW-0238">DNA-binding</keyword>
<evidence type="ECO:0000256" key="3">
    <source>
        <dbReference type="ARBA" id="ARBA00023163"/>
    </source>
</evidence>
<dbReference type="InterPro" id="IPR036271">
    <property type="entry name" value="Tet_transcr_reg_TetR-rel_C_sf"/>
</dbReference>
<dbReference type="AlphaFoldDB" id="A0A7Y6IS93"/>
<dbReference type="SUPFAM" id="SSF48498">
    <property type="entry name" value="Tetracyclin repressor-like, C-terminal domain"/>
    <property type="match status" value="1"/>
</dbReference>
<evidence type="ECO:0000259" key="5">
    <source>
        <dbReference type="PROSITE" id="PS50977"/>
    </source>
</evidence>
<feature type="domain" description="HTH tetR-type" evidence="5">
    <location>
        <begin position="10"/>
        <end position="70"/>
    </location>
</feature>
<keyword evidence="1" id="KW-0805">Transcription regulation</keyword>
<evidence type="ECO:0000313" key="7">
    <source>
        <dbReference type="Proteomes" id="UP000546126"/>
    </source>
</evidence>
<keyword evidence="3" id="KW-0804">Transcription</keyword>
<evidence type="ECO:0000256" key="1">
    <source>
        <dbReference type="ARBA" id="ARBA00023015"/>
    </source>
</evidence>
<dbReference type="InterPro" id="IPR054156">
    <property type="entry name" value="YxaF_TetR_C"/>
</dbReference>
<dbReference type="Pfam" id="PF00440">
    <property type="entry name" value="TetR_N"/>
    <property type="match status" value="1"/>
</dbReference>
<proteinExistence type="predicted"/>
<evidence type="ECO:0000256" key="4">
    <source>
        <dbReference type="PROSITE-ProRule" id="PRU00335"/>
    </source>
</evidence>
<evidence type="ECO:0000313" key="6">
    <source>
        <dbReference type="EMBL" id="NUW42204.1"/>
    </source>
</evidence>
<dbReference type="GO" id="GO:0003677">
    <property type="term" value="F:DNA binding"/>
    <property type="evidence" value="ECO:0007669"/>
    <property type="project" value="UniProtKB-UniRule"/>
</dbReference>
<dbReference type="EMBL" id="JABWGO010000004">
    <property type="protein sequence ID" value="NUW42204.1"/>
    <property type="molecule type" value="Genomic_DNA"/>
</dbReference>
<accession>A0A7Y6IS93</accession>
<dbReference type="PROSITE" id="PS50977">
    <property type="entry name" value="HTH_TETR_2"/>
    <property type="match status" value="1"/>
</dbReference>
<gene>
    <name evidence="6" type="ORF">HT134_18935</name>
</gene>
<name>A0A7Y6IS93_9ACTN</name>
<organism evidence="6 7">
    <name type="scientific">Nonomuraea rhodomycinica</name>
    <dbReference type="NCBI Taxonomy" id="1712872"/>
    <lineage>
        <taxon>Bacteria</taxon>
        <taxon>Bacillati</taxon>
        <taxon>Actinomycetota</taxon>
        <taxon>Actinomycetes</taxon>
        <taxon>Streptosporangiales</taxon>
        <taxon>Streptosporangiaceae</taxon>
        <taxon>Nonomuraea</taxon>
    </lineage>
</organism>
<comment type="caution">
    <text evidence="6">The sequence shown here is derived from an EMBL/GenBank/DDBJ whole genome shotgun (WGS) entry which is preliminary data.</text>
</comment>
<sequence length="204" mass="20860">MNAGPATGRPSTKERIVTAGAELFRRQGYTGTGLKQIVAEAEAPFGSVYHFFPGGKEQLGAEVVRTSGAAYGALFTAAMEAAPDPVTGVRDFFAGAARTLVETGYADACPIATLALEVASTNEPLREATAEVFTGWIALGTAAFAQAGIGERAARELTIALLSALEGAFVLARALRSTEPLEVAGESVAARASALLTAPDAGRG</sequence>
<dbReference type="SUPFAM" id="SSF46689">
    <property type="entry name" value="Homeodomain-like"/>
    <property type="match status" value="1"/>
</dbReference>
<dbReference type="Proteomes" id="UP000546126">
    <property type="component" value="Unassembled WGS sequence"/>
</dbReference>
<dbReference type="RefSeq" id="WP_175601760.1">
    <property type="nucleotide sequence ID" value="NZ_JABWGO010000004.1"/>
</dbReference>
<dbReference type="PANTHER" id="PTHR47506">
    <property type="entry name" value="TRANSCRIPTIONAL REGULATORY PROTEIN"/>
    <property type="match status" value="1"/>
</dbReference>
<reference evidence="6 7" key="1">
    <citation type="submission" date="2020-06" db="EMBL/GenBank/DDBJ databases">
        <authorList>
            <person name="Chanama M."/>
        </authorList>
    </citation>
    <scope>NUCLEOTIDE SEQUENCE [LARGE SCALE GENOMIC DNA]</scope>
    <source>
        <strain evidence="6 7">TBRC6557</strain>
    </source>
</reference>